<feature type="transmembrane region" description="Helical" evidence="2">
    <location>
        <begin position="269"/>
        <end position="288"/>
    </location>
</feature>
<keyword evidence="2" id="KW-0812">Transmembrane</keyword>
<feature type="region of interest" description="Disordered" evidence="1">
    <location>
        <begin position="354"/>
        <end position="422"/>
    </location>
</feature>
<evidence type="ECO:0000256" key="2">
    <source>
        <dbReference type="SAM" id="Phobius"/>
    </source>
</evidence>
<evidence type="ECO:0000313" key="4">
    <source>
        <dbReference type="Proteomes" id="UP001370348"/>
    </source>
</evidence>
<proteinExistence type="predicted"/>
<keyword evidence="2" id="KW-0472">Membrane</keyword>
<feature type="compositionally biased region" description="Basic and acidic residues" evidence="1">
    <location>
        <begin position="41"/>
        <end position="52"/>
    </location>
</feature>
<reference evidence="3 4" key="1">
    <citation type="submission" date="2021-12" db="EMBL/GenBank/DDBJ databases">
        <title>Discovery of the Pendulisporaceae a myxobacterial family with distinct sporulation behavior and unique specialized metabolism.</title>
        <authorList>
            <person name="Garcia R."/>
            <person name="Popoff A."/>
            <person name="Bader C.D."/>
            <person name="Loehr J."/>
            <person name="Walesch S."/>
            <person name="Walt C."/>
            <person name="Boldt J."/>
            <person name="Bunk B."/>
            <person name="Haeckl F.J.F.P.J."/>
            <person name="Gunesch A.P."/>
            <person name="Birkelbach J."/>
            <person name="Nuebel U."/>
            <person name="Pietschmann T."/>
            <person name="Bach T."/>
            <person name="Mueller R."/>
        </authorList>
    </citation>
    <scope>NUCLEOTIDE SEQUENCE [LARGE SCALE GENOMIC DNA]</scope>
    <source>
        <strain evidence="3 4">MSr11954</strain>
    </source>
</reference>
<name>A0ABZ2LVX1_9BACT</name>
<dbReference type="Proteomes" id="UP001370348">
    <property type="component" value="Chromosome"/>
</dbReference>
<protein>
    <submittedName>
        <fullName evidence="3">Uncharacterized protein</fullName>
    </submittedName>
</protein>
<evidence type="ECO:0000313" key="3">
    <source>
        <dbReference type="EMBL" id="WXB15066.1"/>
    </source>
</evidence>
<sequence length="422" mass="44603">MARSGASFHRHVNGCSGIGHQVSSEQRALQSHAAGEIEQQQEERPLEARPTRTDPGFPGRWGERASTGILNAEGPRLSRTTPDFIGVVRGGRPSKYADTIDAFPMENATTQNVTYEVLPGDLEPPYAPAAPAACEASGAPATPARHRVQRVEPIEPTWPSGVPLQRAPAAAATPPSNETIDELIEGLRLEVQTPRKRRERRGGDGSRSSSELRPHRSPPPSREHALGVGPDAYRPRFEMPSVPNALAGPPRPPRGVTFIPRRFQRHGPFAVVAIALLLTCFVVPFVVVRLSKGEALGESYKAPITTTVALSVAIQPPPAPTGPIVERSMAPVSAALPPASRTLSDVAPTPMPARAAAAVPANTAANKRPVREQAARTEATATARADELESDIGAPTPTPPPNPAPPPRVVSSASSADLLTGH</sequence>
<gene>
    <name evidence="3" type="ORF">LZC94_45520</name>
</gene>
<dbReference type="EMBL" id="CP089984">
    <property type="protein sequence ID" value="WXB15066.1"/>
    <property type="molecule type" value="Genomic_DNA"/>
</dbReference>
<accession>A0ABZ2LVX1</accession>
<evidence type="ECO:0000256" key="1">
    <source>
        <dbReference type="SAM" id="MobiDB-lite"/>
    </source>
</evidence>
<feature type="region of interest" description="Disordered" evidence="1">
    <location>
        <begin position="1"/>
        <end position="91"/>
    </location>
</feature>
<organism evidence="3 4">
    <name type="scientific">Pendulispora albinea</name>
    <dbReference type="NCBI Taxonomy" id="2741071"/>
    <lineage>
        <taxon>Bacteria</taxon>
        <taxon>Pseudomonadati</taxon>
        <taxon>Myxococcota</taxon>
        <taxon>Myxococcia</taxon>
        <taxon>Myxococcales</taxon>
        <taxon>Sorangiineae</taxon>
        <taxon>Pendulisporaceae</taxon>
        <taxon>Pendulispora</taxon>
    </lineage>
</organism>
<feature type="region of interest" description="Disordered" evidence="1">
    <location>
        <begin position="155"/>
        <end position="249"/>
    </location>
</feature>
<feature type="compositionally biased region" description="Low complexity" evidence="1">
    <location>
        <begin position="354"/>
        <end position="366"/>
    </location>
</feature>
<keyword evidence="2" id="KW-1133">Transmembrane helix</keyword>
<dbReference type="RefSeq" id="WP_394824691.1">
    <property type="nucleotide sequence ID" value="NZ_CP089984.1"/>
</dbReference>
<keyword evidence="4" id="KW-1185">Reference proteome</keyword>
<feature type="compositionally biased region" description="Pro residues" evidence="1">
    <location>
        <begin position="396"/>
        <end position="408"/>
    </location>
</feature>